<dbReference type="InterPro" id="IPR046233">
    <property type="entry name" value="DUF6266"/>
</dbReference>
<evidence type="ECO:0000313" key="2">
    <source>
        <dbReference type="Proteomes" id="UP001207408"/>
    </source>
</evidence>
<keyword evidence="2" id="KW-1185">Reference proteome</keyword>
<organism evidence="1 2">
    <name type="scientific">Plebeiibacterium marinum</name>
    <dbReference type="NCBI Taxonomy" id="2992111"/>
    <lineage>
        <taxon>Bacteria</taxon>
        <taxon>Pseudomonadati</taxon>
        <taxon>Bacteroidota</taxon>
        <taxon>Bacteroidia</taxon>
        <taxon>Marinilabiliales</taxon>
        <taxon>Marinilabiliaceae</taxon>
        <taxon>Plebeiibacterium</taxon>
    </lineage>
</organism>
<name>A0AAE3MAM8_9BACT</name>
<evidence type="ECO:0000313" key="1">
    <source>
        <dbReference type="EMBL" id="MCW3804341.1"/>
    </source>
</evidence>
<dbReference type="AlphaFoldDB" id="A0AAE3MAM8"/>
<proteinExistence type="predicted"/>
<comment type="caution">
    <text evidence="1">The sequence shown here is derived from an EMBL/GenBank/DDBJ whole genome shotgun (WGS) entry which is preliminary data.</text>
</comment>
<dbReference type="Proteomes" id="UP001207408">
    <property type="component" value="Unassembled WGS sequence"/>
</dbReference>
<accession>A0AAE3MAM8</accession>
<dbReference type="EMBL" id="JAPDPI010000002">
    <property type="protein sequence ID" value="MCW3804341.1"/>
    <property type="molecule type" value="Genomic_DNA"/>
</dbReference>
<dbReference type="Pfam" id="PF19781">
    <property type="entry name" value="DUF6266"/>
    <property type="match status" value="1"/>
</dbReference>
<sequence length="206" mass="23443">MGKVENGINGAITGTVGPSVFYKMYGKNYVRALPDEKKVKVKATPARLRQQQRLSLVTAFLKPFKDLVKITFASVTKGRAPYHTAQSLNMKNCIIGDTYPDQEIDYSKTLLSAGNLELPKQCSVKRKGTGLLFEWDDFDDIGTDTLVVAYLDHTQSWSKYHFTGIAKYEKSFYWEAHINEEPIRVWMAFRSHNQQDMSNSVYLGKV</sequence>
<reference evidence="1" key="1">
    <citation type="submission" date="2022-10" db="EMBL/GenBank/DDBJ databases">
        <authorList>
            <person name="Yu W.X."/>
        </authorList>
    </citation>
    <scope>NUCLEOTIDE SEQUENCE</scope>
    <source>
        <strain evidence="1">D04</strain>
    </source>
</reference>
<gene>
    <name evidence="1" type="ORF">OM074_01825</name>
</gene>
<protein>
    <submittedName>
        <fullName evidence="1">DUF6266 family protein</fullName>
    </submittedName>
</protein>
<dbReference type="RefSeq" id="WP_301197562.1">
    <property type="nucleotide sequence ID" value="NZ_JAPDPI010000002.1"/>
</dbReference>